<reference evidence="9" key="1">
    <citation type="submission" date="2022-10" db="EMBL/GenBank/DDBJ databases">
        <title>Rhodococcus sp.75.</title>
        <authorList>
            <person name="Sun M."/>
        </authorList>
    </citation>
    <scope>NUCLEOTIDE SEQUENCE</scope>
    <source>
        <strain evidence="9">75</strain>
    </source>
</reference>
<protein>
    <submittedName>
        <fullName evidence="9">Exosortase/archaeosortase family protein</fullName>
    </submittedName>
</protein>
<dbReference type="NCBIfam" id="TIGR04178">
    <property type="entry name" value="exo_archaeo"/>
    <property type="match status" value="1"/>
</dbReference>
<feature type="transmembrane region" description="Helical" evidence="8">
    <location>
        <begin position="151"/>
        <end position="173"/>
    </location>
</feature>
<evidence type="ECO:0000256" key="8">
    <source>
        <dbReference type="SAM" id="Phobius"/>
    </source>
</evidence>
<comment type="subcellular location">
    <subcellularLocation>
        <location evidence="1">Cell membrane</location>
        <topology evidence="1">Multi-pass membrane protein</topology>
    </subcellularLocation>
</comment>
<feature type="transmembrane region" description="Helical" evidence="8">
    <location>
        <begin position="114"/>
        <end position="139"/>
    </location>
</feature>
<dbReference type="InterPro" id="IPR026392">
    <property type="entry name" value="Exo/Archaeosortase_dom"/>
</dbReference>
<dbReference type="Proteomes" id="UP001164965">
    <property type="component" value="Chromosome"/>
</dbReference>
<evidence type="ECO:0000256" key="3">
    <source>
        <dbReference type="ARBA" id="ARBA00022670"/>
    </source>
</evidence>
<feature type="transmembrane region" description="Helical" evidence="8">
    <location>
        <begin position="77"/>
        <end position="102"/>
    </location>
</feature>
<evidence type="ECO:0000256" key="2">
    <source>
        <dbReference type="ARBA" id="ARBA00022475"/>
    </source>
</evidence>
<keyword evidence="7 8" id="KW-0472">Membrane</keyword>
<keyword evidence="4 8" id="KW-0812">Transmembrane</keyword>
<evidence type="ECO:0000256" key="1">
    <source>
        <dbReference type="ARBA" id="ARBA00004651"/>
    </source>
</evidence>
<accession>A0ABY6NZZ0</accession>
<proteinExistence type="predicted"/>
<keyword evidence="10" id="KW-1185">Reference proteome</keyword>
<name>A0ABY6NZZ0_9NOCA</name>
<evidence type="ECO:0000256" key="5">
    <source>
        <dbReference type="ARBA" id="ARBA00022801"/>
    </source>
</evidence>
<organism evidence="9 10">
    <name type="scientific">Rhodococcus antarcticus</name>
    <dbReference type="NCBI Taxonomy" id="2987751"/>
    <lineage>
        <taxon>Bacteria</taxon>
        <taxon>Bacillati</taxon>
        <taxon>Actinomycetota</taxon>
        <taxon>Actinomycetes</taxon>
        <taxon>Mycobacteriales</taxon>
        <taxon>Nocardiaceae</taxon>
        <taxon>Rhodococcus</taxon>
    </lineage>
</organism>
<dbReference type="EMBL" id="CP110615">
    <property type="protein sequence ID" value="UZJ24984.1"/>
    <property type="molecule type" value="Genomic_DNA"/>
</dbReference>
<keyword evidence="3" id="KW-0645">Protease</keyword>
<evidence type="ECO:0000256" key="6">
    <source>
        <dbReference type="ARBA" id="ARBA00022989"/>
    </source>
</evidence>
<keyword evidence="5" id="KW-0378">Hydrolase</keyword>
<sequence>MSTTSTRPSPGALSPLHRSRVLAALLGAVAVGLLVEGRAVRTGEAALQTLLLHLAGQESAHVGTAALFRVQGALVGVSFTTGCSIGPVLAVFLGATAVAAAVRPLSARRVATSTLVLVGLFVLVNQLRVVVIVASMRWLGVARGYDLSHVFLGSIITTLGFLLAVVLFVRLLLAESGPSAPAHSGHRAGSS</sequence>
<keyword evidence="2" id="KW-1003">Cell membrane</keyword>
<evidence type="ECO:0000256" key="7">
    <source>
        <dbReference type="ARBA" id="ARBA00023136"/>
    </source>
</evidence>
<evidence type="ECO:0000313" key="9">
    <source>
        <dbReference type="EMBL" id="UZJ24984.1"/>
    </source>
</evidence>
<evidence type="ECO:0000256" key="4">
    <source>
        <dbReference type="ARBA" id="ARBA00022692"/>
    </source>
</evidence>
<keyword evidence="6 8" id="KW-1133">Transmembrane helix</keyword>
<evidence type="ECO:0000313" key="10">
    <source>
        <dbReference type="Proteomes" id="UP001164965"/>
    </source>
</evidence>
<dbReference type="RefSeq" id="WP_265383090.1">
    <property type="nucleotide sequence ID" value="NZ_CP110615.1"/>
</dbReference>
<gene>
    <name evidence="9" type="ORF">RHODO2019_00225</name>
</gene>